<sequence length="231" mass="26529">MSFPLCVPSEMEERARKFARYDTSLIIPRPPPERVYGVYLTEECLVRFGDIIRKEIQFPTDPDPAMDAYLCKTIATMKLPILVQVAIRGLTLTQLRMVLVRPFGPLGIRRLLVLSDTSSAKNRKLRNSPEVEEHLVRFLGLGDQKPKWYRSVAWYAIINFLSVKAINFKLVGQIVLRANHLGLWPWIGRTLLCPCRVAFGFTPYHHDPFSSTSIHYPYSSYALFRLTSTNV</sequence>
<organism evidence="1 2">
    <name type="scientific">Hohenbuehelia grisea</name>
    <dbReference type="NCBI Taxonomy" id="104357"/>
    <lineage>
        <taxon>Eukaryota</taxon>
        <taxon>Fungi</taxon>
        <taxon>Dikarya</taxon>
        <taxon>Basidiomycota</taxon>
        <taxon>Agaricomycotina</taxon>
        <taxon>Agaricomycetes</taxon>
        <taxon>Agaricomycetidae</taxon>
        <taxon>Agaricales</taxon>
        <taxon>Pleurotineae</taxon>
        <taxon>Pleurotaceae</taxon>
        <taxon>Hohenbuehelia</taxon>
    </lineage>
</organism>
<dbReference type="Proteomes" id="UP001556367">
    <property type="component" value="Unassembled WGS sequence"/>
</dbReference>
<comment type="caution">
    <text evidence="1">The sequence shown here is derived from an EMBL/GenBank/DDBJ whole genome shotgun (WGS) entry which is preliminary data.</text>
</comment>
<evidence type="ECO:0000313" key="2">
    <source>
        <dbReference type="Proteomes" id="UP001556367"/>
    </source>
</evidence>
<protein>
    <submittedName>
        <fullName evidence="1">Uncharacterized protein</fullName>
    </submittedName>
</protein>
<keyword evidence="2" id="KW-1185">Reference proteome</keyword>
<accession>A0ABR3JVV5</accession>
<evidence type="ECO:0000313" key="1">
    <source>
        <dbReference type="EMBL" id="KAL0959248.1"/>
    </source>
</evidence>
<proteinExistence type="predicted"/>
<dbReference type="EMBL" id="JASNQZ010000003">
    <property type="protein sequence ID" value="KAL0959248.1"/>
    <property type="molecule type" value="Genomic_DNA"/>
</dbReference>
<gene>
    <name evidence="1" type="ORF">HGRIS_014520</name>
</gene>
<name>A0ABR3JVV5_9AGAR</name>
<reference evidence="2" key="1">
    <citation type="submission" date="2024-06" db="EMBL/GenBank/DDBJ databases">
        <title>Multi-omics analyses provide insights into the biosynthesis of the anticancer antibiotic pleurotin in Hohenbuehelia grisea.</title>
        <authorList>
            <person name="Weaver J.A."/>
            <person name="Alberti F."/>
        </authorList>
    </citation>
    <scope>NUCLEOTIDE SEQUENCE [LARGE SCALE GENOMIC DNA]</scope>
    <source>
        <strain evidence="2">T-177</strain>
    </source>
</reference>